<evidence type="ECO:0000256" key="7">
    <source>
        <dbReference type="ARBA" id="ARBA00022723"/>
    </source>
</evidence>
<comment type="catalytic activity">
    <reaction evidence="11">
        <text>L-threonyl-[protein] + FAD = FMN-L-threonyl-[protein] + AMP + H(+)</text>
        <dbReference type="Rhea" id="RHEA:36847"/>
        <dbReference type="Rhea" id="RHEA-COMP:11060"/>
        <dbReference type="Rhea" id="RHEA-COMP:11061"/>
        <dbReference type="ChEBI" id="CHEBI:15378"/>
        <dbReference type="ChEBI" id="CHEBI:30013"/>
        <dbReference type="ChEBI" id="CHEBI:57692"/>
        <dbReference type="ChEBI" id="CHEBI:74257"/>
        <dbReference type="ChEBI" id="CHEBI:456215"/>
        <dbReference type="EC" id="2.7.1.180"/>
    </reaction>
</comment>
<evidence type="ECO:0000256" key="11">
    <source>
        <dbReference type="ARBA" id="ARBA00048540"/>
    </source>
</evidence>
<keyword evidence="12" id="KW-1133">Transmembrane helix</keyword>
<dbReference type="InterPro" id="IPR003374">
    <property type="entry name" value="ApbE-like_sf"/>
</dbReference>
<evidence type="ECO:0000313" key="14">
    <source>
        <dbReference type="Proteomes" id="UP000254711"/>
    </source>
</evidence>
<dbReference type="PANTHER" id="PTHR30040:SF2">
    <property type="entry name" value="FAD:PROTEIN FMN TRANSFERASE"/>
    <property type="match status" value="1"/>
</dbReference>
<dbReference type="PANTHER" id="PTHR30040">
    <property type="entry name" value="THIAMINE BIOSYNTHESIS LIPOPROTEIN APBE"/>
    <property type="match status" value="1"/>
</dbReference>
<organism evidence="13 14">
    <name type="scientific">Dyella solisilvae</name>
    <dbReference type="NCBI Taxonomy" id="1920168"/>
    <lineage>
        <taxon>Bacteria</taxon>
        <taxon>Pseudomonadati</taxon>
        <taxon>Pseudomonadota</taxon>
        <taxon>Gammaproteobacteria</taxon>
        <taxon>Lysobacterales</taxon>
        <taxon>Rhodanobacteraceae</taxon>
        <taxon>Dyella</taxon>
    </lineage>
</organism>
<keyword evidence="8" id="KW-0274">FAD</keyword>
<dbReference type="AlphaFoldDB" id="A0A370K750"/>
<comment type="caution">
    <text evidence="13">The sequence shown here is derived from an EMBL/GenBank/DDBJ whole genome shotgun (WGS) entry which is preliminary data.</text>
</comment>
<dbReference type="Gene3D" id="3.10.520.10">
    <property type="entry name" value="ApbE-like domains"/>
    <property type="match status" value="1"/>
</dbReference>
<comment type="cofactor">
    <cofactor evidence="1">
        <name>Mg(2+)</name>
        <dbReference type="ChEBI" id="CHEBI:18420"/>
    </cofactor>
</comment>
<name>A0A370K750_9GAMM</name>
<dbReference type="GO" id="GO:0016740">
    <property type="term" value="F:transferase activity"/>
    <property type="evidence" value="ECO:0007669"/>
    <property type="project" value="UniProtKB-KW"/>
</dbReference>
<sequence>MPSTWKCVRGSSWKPEFVLPPGASPRRRPLPSTWRRMSSLLPGDPMQPSRLTTATRAGVMLASVALLTGMFLWLRPLQPVQGEFLVFGTRARIQLLTSSSDDADAAFQDIGRLFIHDHHTWHPWEPSEITRLNDALARGQPYRVPEDVADLIRRAQVGYAQTEGLFNSAAGRLIGAWGFHTSRYPVQTAAPTDGEVKQLLSEKPGMDDVHIAADGTVSATNPAVSIDINGLSEGYASAQVEQLLARHGIHRALIYLGGFVMAVGPADAQPWRVGVSAPAGVLGSIDLAGGESLASSGDYQRHRASSADLGHIVDTRTGWPQRASAATSVLSDDPVFADIAATALMVAGPSGFQRMADHMQMNCALLLGHDGKLYITPGMRARLHTNLPSNRVQIIPRPTQSCGPGDAAARRPVVVPTDF</sequence>
<keyword evidence="14" id="KW-1185">Reference proteome</keyword>
<evidence type="ECO:0000256" key="12">
    <source>
        <dbReference type="SAM" id="Phobius"/>
    </source>
</evidence>
<dbReference type="SUPFAM" id="SSF143631">
    <property type="entry name" value="ApbE-like"/>
    <property type="match status" value="1"/>
</dbReference>
<feature type="transmembrane region" description="Helical" evidence="12">
    <location>
        <begin position="54"/>
        <end position="74"/>
    </location>
</feature>
<keyword evidence="9" id="KW-0460">Magnesium</keyword>
<evidence type="ECO:0000256" key="3">
    <source>
        <dbReference type="ARBA" id="ARBA00011955"/>
    </source>
</evidence>
<accession>A0A370K750</accession>
<keyword evidence="5" id="KW-0285">Flavoprotein</keyword>
<dbReference type="GO" id="GO:0046872">
    <property type="term" value="F:metal ion binding"/>
    <property type="evidence" value="ECO:0007669"/>
    <property type="project" value="UniProtKB-KW"/>
</dbReference>
<comment type="similarity">
    <text evidence="2">Belongs to the ApbE family.</text>
</comment>
<dbReference type="Proteomes" id="UP000254711">
    <property type="component" value="Unassembled WGS sequence"/>
</dbReference>
<evidence type="ECO:0000313" key="13">
    <source>
        <dbReference type="EMBL" id="RDI98491.1"/>
    </source>
</evidence>
<keyword evidence="12" id="KW-0812">Transmembrane</keyword>
<evidence type="ECO:0000256" key="9">
    <source>
        <dbReference type="ARBA" id="ARBA00022842"/>
    </source>
</evidence>
<evidence type="ECO:0000256" key="6">
    <source>
        <dbReference type="ARBA" id="ARBA00022679"/>
    </source>
</evidence>
<evidence type="ECO:0000256" key="5">
    <source>
        <dbReference type="ARBA" id="ARBA00022630"/>
    </source>
</evidence>
<evidence type="ECO:0000256" key="10">
    <source>
        <dbReference type="ARBA" id="ARBA00031306"/>
    </source>
</evidence>
<gene>
    <name evidence="13" type="ORF">DVT68_08120</name>
</gene>
<reference evidence="13 14" key="1">
    <citation type="submission" date="2018-07" db="EMBL/GenBank/DDBJ databases">
        <title>Dyella solisilvae sp. nov., isolated from the pine and broad-leaved mixed forest soil.</title>
        <authorList>
            <person name="Gao Z."/>
            <person name="Qiu L."/>
        </authorList>
    </citation>
    <scope>NUCLEOTIDE SEQUENCE [LARGE SCALE GENOMIC DNA]</scope>
    <source>
        <strain evidence="13 14">DHG54</strain>
    </source>
</reference>
<evidence type="ECO:0000256" key="8">
    <source>
        <dbReference type="ARBA" id="ARBA00022827"/>
    </source>
</evidence>
<protein>
    <recommendedName>
        <fullName evidence="4">FAD:protein FMN transferase</fullName>
        <ecNumber evidence="3">2.7.1.180</ecNumber>
    </recommendedName>
    <alternativeName>
        <fullName evidence="10">Flavin transferase</fullName>
    </alternativeName>
</protein>
<keyword evidence="7" id="KW-0479">Metal-binding</keyword>
<evidence type="ECO:0000256" key="4">
    <source>
        <dbReference type="ARBA" id="ARBA00016337"/>
    </source>
</evidence>
<keyword evidence="12" id="KW-0472">Membrane</keyword>
<keyword evidence="6 13" id="KW-0808">Transferase</keyword>
<dbReference type="Pfam" id="PF02424">
    <property type="entry name" value="ApbE"/>
    <property type="match status" value="1"/>
</dbReference>
<evidence type="ECO:0000256" key="1">
    <source>
        <dbReference type="ARBA" id="ARBA00001946"/>
    </source>
</evidence>
<dbReference type="EMBL" id="QQSY01000002">
    <property type="protein sequence ID" value="RDI98491.1"/>
    <property type="molecule type" value="Genomic_DNA"/>
</dbReference>
<dbReference type="EC" id="2.7.1.180" evidence="3"/>
<evidence type="ECO:0000256" key="2">
    <source>
        <dbReference type="ARBA" id="ARBA00008282"/>
    </source>
</evidence>
<dbReference type="InterPro" id="IPR024932">
    <property type="entry name" value="ApbE"/>
</dbReference>
<proteinExistence type="inferred from homology"/>